<dbReference type="EMBL" id="BLAL01000086">
    <property type="protein sequence ID" value="GES84882.1"/>
    <property type="molecule type" value="Genomic_DNA"/>
</dbReference>
<keyword evidence="1" id="KW-0812">Transmembrane</keyword>
<gene>
    <name evidence="2" type="ORF">RCL2_001197200</name>
</gene>
<name>A0A8H3LAU2_9GLOM</name>
<feature type="transmembrane region" description="Helical" evidence="1">
    <location>
        <begin position="16"/>
        <end position="33"/>
    </location>
</feature>
<proteinExistence type="predicted"/>
<keyword evidence="1" id="KW-1133">Transmembrane helix</keyword>
<dbReference type="Proteomes" id="UP000615446">
    <property type="component" value="Unassembled WGS sequence"/>
</dbReference>
<comment type="caution">
    <text evidence="2">The sequence shown here is derived from an EMBL/GenBank/DDBJ whole genome shotgun (WGS) entry which is preliminary data.</text>
</comment>
<evidence type="ECO:0000313" key="2">
    <source>
        <dbReference type="EMBL" id="GES84882.1"/>
    </source>
</evidence>
<accession>A0A8H3LAU2</accession>
<reference evidence="2" key="1">
    <citation type="submission" date="2019-10" db="EMBL/GenBank/DDBJ databases">
        <title>Conservation and host-specific expression of non-tandemly repeated heterogenous ribosome RNA gene in arbuscular mycorrhizal fungi.</title>
        <authorList>
            <person name="Maeda T."/>
            <person name="Kobayashi Y."/>
            <person name="Nakagawa T."/>
            <person name="Ezawa T."/>
            <person name="Yamaguchi K."/>
            <person name="Bino T."/>
            <person name="Nishimoto Y."/>
            <person name="Shigenobu S."/>
            <person name="Kawaguchi M."/>
        </authorList>
    </citation>
    <scope>NUCLEOTIDE SEQUENCE</scope>
    <source>
        <strain evidence="2">HR1</strain>
    </source>
</reference>
<sequence>MFETFNTTLDLWKREILIYIYIYIYILTSKKIYILSLSGRGNLENELGRMYFDHQFFRSSEMQKSYQG</sequence>
<organism evidence="2 3">
    <name type="scientific">Rhizophagus clarus</name>
    <dbReference type="NCBI Taxonomy" id="94130"/>
    <lineage>
        <taxon>Eukaryota</taxon>
        <taxon>Fungi</taxon>
        <taxon>Fungi incertae sedis</taxon>
        <taxon>Mucoromycota</taxon>
        <taxon>Glomeromycotina</taxon>
        <taxon>Glomeromycetes</taxon>
        <taxon>Glomerales</taxon>
        <taxon>Glomeraceae</taxon>
        <taxon>Rhizophagus</taxon>
    </lineage>
</organism>
<evidence type="ECO:0000256" key="1">
    <source>
        <dbReference type="SAM" id="Phobius"/>
    </source>
</evidence>
<evidence type="ECO:0000313" key="3">
    <source>
        <dbReference type="Proteomes" id="UP000615446"/>
    </source>
</evidence>
<keyword evidence="1" id="KW-0472">Membrane</keyword>
<dbReference type="AlphaFoldDB" id="A0A8H3LAU2"/>
<protein>
    <submittedName>
        <fullName evidence="2">Uncharacterized protein</fullName>
    </submittedName>
</protein>